<protein>
    <submittedName>
        <fullName evidence="2">Uncharacterized protein</fullName>
    </submittedName>
</protein>
<gene>
    <name evidence="2" type="ordered locus">NAMH_0012</name>
</gene>
<dbReference type="AlphaFoldDB" id="B9L746"/>
<keyword evidence="3" id="KW-1185">Reference proteome</keyword>
<dbReference type="OrthoDB" id="5373200at2"/>
<dbReference type="eggNOG" id="COG0506">
    <property type="taxonomic scope" value="Bacteria"/>
</dbReference>
<dbReference type="EMBL" id="CP001279">
    <property type="protein sequence ID" value="ACM93391.1"/>
    <property type="molecule type" value="Genomic_DNA"/>
</dbReference>
<name>B9L746_NAUPA</name>
<keyword evidence="1" id="KW-1133">Transmembrane helix</keyword>
<accession>B9L746</accession>
<keyword evidence="1" id="KW-0812">Transmembrane</keyword>
<sequence length="285" mass="33840">MKKSIALLITIFFLFIVLGIIGTILNLFDKYSSKENLYISQNSVILKQSLKTLSKLTEDIKTSKDLQKIFTTFSLSNKEGNFRIIYNITPIFNKIDINAINKKQIYLNDYLINILQYYNIMDPIFFINLIKDTIDKDKTEREGYSEIILKNPNFQNGKIYNYKHFKKILNYYFKITHDRNIFNIPWKKLIFFGNGNNHILECNFLTKDIVKFMGLTIDKPNCQNILTNDNNQTINKYDIIEFTNNNSFWINVNIKYYLNEQNYTIDIVYDIHNKKVISIESHTIY</sequence>
<organism evidence="2 3">
    <name type="scientific">Nautilia profundicola (strain ATCC BAA-1463 / DSM 18972 / AmH)</name>
    <dbReference type="NCBI Taxonomy" id="598659"/>
    <lineage>
        <taxon>Bacteria</taxon>
        <taxon>Pseudomonadati</taxon>
        <taxon>Campylobacterota</taxon>
        <taxon>Epsilonproteobacteria</taxon>
        <taxon>Nautiliales</taxon>
        <taxon>Nautiliaceae</taxon>
        <taxon>Nautilia</taxon>
    </lineage>
</organism>
<evidence type="ECO:0000313" key="2">
    <source>
        <dbReference type="EMBL" id="ACM93391.1"/>
    </source>
</evidence>
<feature type="transmembrane region" description="Helical" evidence="1">
    <location>
        <begin position="6"/>
        <end position="28"/>
    </location>
</feature>
<keyword evidence="1" id="KW-0472">Membrane</keyword>
<dbReference type="Proteomes" id="UP000000448">
    <property type="component" value="Chromosome"/>
</dbReference>
<dbReference type="HOGENOM" id="CLU_976010_0_0_7"/>
<proteinExistence type="predicted"/>
<dbReference type="RefSeq" id="WP_015902443.1">
    <property type="nucleotide sequence ID" value="NC_012115.1"/>
</dbReference>
<dbReference type="STRING" id="598659.NAMH_0012"/>
<dbReference type="KEGG" id="nam:NAMH_0012"/>
<reference evidence="2 3" key="1">
    <citation type="journal article" date="2009" name="PLoS Genet.">
        <title>Adaptations to submarine hydrothermal environments exemplified by the genome of Nautilia profundicola.</title>
        <authorList>
            <person name="Campbell B.J."/>
            <person name="Smith J.L."/>
            <person name="Hanson T.E."/>
            <person name="Klotz M.G."/>
            <person name="Stein L.Y."/>
            <person name="Lee C.K."/>
            <person name="Wu D."/>
            <person name="Robinson J.M."/>
            <person name="Khouri H.M."/>
            <person name="Eisen J.A."/>
            <person name="Cary S.C."/>
        </authorList>
    </citation>
    <scope>NUCLEOTIDE SEQUENCE [LARGE SCALE GENOMIC DNA]</scope>
    <source>
        <strain evidence="3">ATCC BAA-1463 / DSM 18972 / AmH</strain>
    </source>
</reference>
<evidence type="ECO:0000313" key="3">
    <source>
        <dbReference type="Proteomes" id="UP000000448"/>
    </source>
</evidence>
<evidence type="ECO:0000256" key="1">
    <source>
        <dbReference type="SAM" id="Phobius"/>
    </source>
</evidence>